<dbReference type="PANTHER" id="PTHR43431">
    <property type="entry name" value="OXIDOREDUCTASE, SHORT CHAIN DEHYDROGENASE/REDUCTASE FAMILY (AFU_ORTHOLOGUE AFUA_5G14000)"/>
    <property type="match status" value="1"/>
</dbReference>
<dbReference type="Pfam" id="PF00106">
    <property type="entry name" value="adh_short"/>
    <property type="match status" value="1"/>
</dbReference>
<dbReference type="AlphaFoldDB" id="A0A3A8PIV2"/>
<evidence type="ECO:0000313" key="2">
    <source>
        <dbReference type="Proteomes" id="UP000272888"/>
    </source>
</evidence>
<protein>
    <submittedName>
        <fullName evidence="1">SDR family NAD(P)-dependent oxidoreductase</fullName>
    </submittedName>
</protein>
<accession>A0A3A8PIV2</accession>
<dbReference type="InterPro" id="IPR002347">
    <property type="entry name" value="SDR_fam"/>
</dbReference>
<dbReference type="SUPFAM" id="SSF51735">
    <property type="entry name" value="NAD(P)-binding Rossmann-fold domains"/>
    <property type="match status" value="1"/>
</dbReference>
<dbReference type="RefSeq" id="WP_120645034.1">
    <property type="nucleotide sequence ID" value="NZ_RAWB01000215.1"/>
</dbReference>
<name>A0A3A8PIV2_9BACT</name>
<sequence length="228" mass="23864">MKPTLVVCGHGPGISDAVARRFGKEGFAVALVARNVARMTAAATPLKAAGIDTQVFSCDLGAPESVRSLIREVRASLGPIAILHWNAFANNAGDLLTASTEELRAAFDVSVVGLVTAVQESLPDLKARKGAVLVTGGALAYYNPGMEAYASRGGRMGLSIEKAAQLKTVGLLHQRLAPEGVYVGEVVVGGTVKGTAFDTGHGNLDASDIAERFWAIYQRRTEASVNFP</sequence>
<dbReference type="Gene3D" id="3.40.50.720">
    <property type="entry name" value="NAD(P)-binding Rossmann-like Domain"/>
    <property type="match status" value="1"/>
</dbReference>
<gene>
    <name evidence="1" type="ORF">D7V93_20580</name>
</gene>
<proteinExistence type="predicted"/>
<organism evidence="1 2">
    <name type="scientific">Corallococcus llansteffanensis</name>
    <dbReference type="NCBI Taxonomy" id="2316731"/>
    <lineage>
        <taxon>Bacteria</taxon>
        <taxon>Pseudomonadati</taxon>
        <taxon>Myxococcota</taxon>
        <taxon>Myxococcia</taxon>
        <taxon>Myxococcales</taxon>
        <taxon>Cystobacterineae</taxon>
        <taxon>Myxococcaceae</taxon>
        <taxon>Corallococcus</taxon>
    </lineage>
</organism>
<evidence type="ECO:0000313" key="1">
    <source>
        <dbReference type="EMBL" id="RKH56263.1"/>
    </source>
</evidence>
<keyword evidence="2" id="KW-1185">Reference proteome</keyword>
<dbReference type="InterPro" id="IPR036291">
    <property type="entry name" value="NAD(P)-bd_dom_sf"/>
</dbReference>
<dbReference type="PANTHER" id="PTHR43431:SF7">
    <property type="entry name" value="OXIDOREDUCTASE, SHORT CHAIN DEHYDROGENASE_REDUCTASE FAMILY (AFU_ORTHOLOGUE AFUA_5G14000)"/>
    <property type="match status" value="1"/>
</dbReference>
<dbReference type="Proteomes" id="UP000272888">
    <property type="component" value="Unassembled WGS sequence"/>
</dbReference>
<reference evidence="2" key="1">
    <citation type="submission" date="2018-09" db="EMBL/GenBank/DDBJ databases">
        <authorList>
            <person name="Livingstone P.G."/>
            <person name="Whitworth D.E."/>
        </authorList>
    </citation>
    <scope>NUCLEOTIDE SEQUENCE [LARGE SCALE GENOMIC DNA]</scope>
    <source>
        <strain evidence="2">CA051B</strain>
    </source>
</reference>
<comment type="caution">
    <text evidence="1">The sequence shown here is derived from an EMBL/GenBank/DDBJ whole genome shotgun (WGS) entry which is preliminary data.</text>
</comment>
<dbReference type="EMBL" id="RAWB01000215">
    <property type="protein sequence ID" value="RKH56263.1"/>
    <property type="molecule type" value="Genomic_DNA"/>
</dbReference>